<dbReference type="OrthoDB" id="786811at2759"/>
<dbReference type="PANTHER" id="PTHR33710:SF71">
    <property type="entry name" value="ENDONUCLEASE_EXONUCLEASE_PHOSPHATASE DOMAIN-CONTAINING PROTEIN"/>
    <property type="match status" value="1"/>
</dbReference>
<name>A0A8T3BL18_DENNO</name>
<sequence>MINTLIGEECNFFHVPSEGLSGGIVVLWKHKMADFNVLEASSQMVVGDLKVANKDTWRIATKYGSKDVYIRRNLWERLEQHMSKEIPMIIGGDFNCLLSKEEKKGGRNFMFSLGPKEMKSFISCNDLHEVTSIGPKYTWCNNKKGAERILEKLDRCIVNATAFNSSHQLLVRYLARIASDHNPILLNLLEFNPTIRKDIRF</sequence>
<organism evidence="1 2">
    <name type="scientific">Dendrobium nobile</name>
    <name type="common">Orchid</name>
    <dbReference type="NCBI Taxonomy" id="94219"/>
    <lineage>
        <taxon>Eukaryota</taxon>
        <taxon>Viridiplantae</taxon>
        <taxon>Streptophyta</taxon>
        <taxon>Embryophyta</taxon>
        <taxon>Tracheophyta</taxon>
        <taxon>Spermatophyta</taxon>
        <taxon>Magnoliopsida</taxon>
        <taxon>Liliopsida</taxon>
        <taxon>Asparagales</taxon>
        <taxon>Orchidaceae</taxon>
        <taxon>Epidendroideae</taxon>
        <taxon>Malaxideae</taxon>
        <taxon>Dendrobiinae</taxon>
        <taxon>Dendrobium</taxon>
    </lineage>
</organism>
<gene>
    <name evidence="1" type="ORF">KFK09_009480</name>
</gene>
<dbReference type="Gene3D" id="3.60.10.10">
    <property type="entry name" value="Endonuclease/exonuclease/phosphatase"/>
    <property type="match status" value="1"/>
</dbReference>
<comment type="caution">
    <text evidence="1">The sequence shown here is derived from an EMBL/GenBank/DDBJ whole genome shotgun (WGS) entry which is preliminary data.</text>
</comment>
<dbReference type="Proteomes" id="UP000829196">
    <property type="component" value="Unassembled WGS sequence"/>
</dbReference>
<keyword evidence="2" id="KW-1185">Reference proteome</keyword>
<dbReference type="EMBL" id="JAGYWB010000008">
    <property type="protein sequence ID" value="KAI0513459.1"/>
    <property type="molecule type" value="Genomic_DNA"/>
</dbReference>
<protein>
    <recommendedName>
        <fullName evidence="3">Endonuclease/exonuclease/phosphatase domain-containing protein</fullName>
    </recommendedName>
</protein>
<dbReference type="SUPFAM" id="SSF56219">
    <property type="entry name" value="DNase I-like"/>
    <property type="match status" value="1"/>
</dbReference>
<dbReference type="InterPro" id="IPR036691">
    <property type="entry name" value="Endo/exonu/phosph_ase_sf"/>
</dbReference>
<dbReference type="PANTHER" id="PTHR33710">
    <property type="entry name" value="BNAC02G09200D PROTEIN"/>
    <property type="match status" value="1"/>
</dbReference>
<evidence type="ECO:0000313" key="1">
    <source>
        <dbReference type="EMBL" id="KAI0513459.1"/>
    </source>
</evidence>
<evidence type="ECO:0000313" key="2">
    <source>
        <dbReference type="Proteomes" id="UP000829196"/>
    </source>
</evidence>
<accession>A0A8T3BL18</accession>
<evidence type="ECO:0008006" key="3">
    <source>
        <dbReference type="Google" id="ProtNLM"/>
    </source>
</evidence>
<dbReference type="AlphaFoldDB" id="A0A8T3BL18"/>
<reference evidence="1" key="1">
    <citation type="journal article" date="2022" name="Front. Genet.">
        <title>Chromosome-Scale Assembly of the Dendrobium nobile Genome Provides Insights Into the Molecular Mechanism of the Biosynthesis of the Medicinal Active Ingredient of Dendrobium.</title>
        <authorList>
            <person name="Xu Q."/>
            <person name="Niu S.-C."/>
            <person name="Li K.-L."/>
            <person name="Zheng P.-J."/>
            <person name="Zhang X.-J."/>
            <person name="Jia Y."/>
            <person name="Liu Y."/>
            <person name="Niu Y.-X."/>
            <person name="Yu L.-H."/>
            <person name="Chen D.-F."/>
            <person name="Zhang G.-Q."/>
        </authorList>
    </citation>
    <scope>NUCLEOTIDE SEQUENCE</scope>
    <source>
        <tissue evidence="1">Leaf</tissue>
    </source>
</reference>
<proteinExistence type="predicted"/>